<evidence type="ECO:0000313" key="10">
    <source>
        <dbReference type="Proteomes" id="UP000799757"/>
    </source>
</evidence>
<feature type="signal peptide" evidence="8">
    <location>
        <begin position="1"/>
        <end position="18"/>
    </location>
</feature>
<accession>A0A6A6X312</accession>
<gene>
    <name evidence="9" type="ORF">K505DRAFT_327523</name>
</gene>
<dbReference type="SUPFAM" id="SSF53474">
    <property type="entry name" value="alpha/beta-Hydrolases"/>
    <property type="match status" value="1"/>
</dbReference>
<keyword evidence="6" id="KW-0106">Calcium</keyword>
<evidence type="ECO:0000256" key="4">
    <source>
        <dbReference type="ARBA" id="ARBA00022729"/>
    </source>
</evidence>
<dbReference type="GO" id="GO:0030600">
    <property type="term" value="F:feruloyl esterase activity"/>
    <property type="evidence" value="ECO:0007669"/>
    <property type="project" value="UniProtKB-ARBA"/>
</dbReference>
<dbReference type="EMBL" id="MU002069">
    <property type="protein sequence ID" value="KAF2790513.1"/>
    <property type="molecule type" value="Genomic_DNA"/>
</dbReference>
<evidence type="ECO:0000313" key="9">
    <source>
        <dbReference type="EMBL" id="KAF2790513.1"/>
    </source>
</evidence>
<feature type="chain" id="PRO_5025709215" description="Carboxylic ester hydrolase" evidence="8">
    <location>
        <begin position="19"/>
        <end position="575"/>
    </location>
</feature>
<dbReference type="GO" id="GO:0046872">
    <property type="term" value="F:metal ion binding"/>
    <property type="evidence" value="ECO:0007669"/>
    <property type="project" value="UniProtKB-KW"/>
</dbReference>
<sequence>MIIYLFLVLFLALPSVYCEDKLPPDTKSLLSLPCESSIFAPPVVPGAKILSITAEQKHDFTTKFGSPLFPPLGGLNLCSVKVTLTHPGTADEVLVEVWLPLTHDDWNGRFQATGGGGWATGMFEFVLGPAVKDGYATSSTDGGHPLDYMHLDWSLVHHAEQNAYTINWNLLQNFATRSLADQVYVGKSITEQYFGEKPHHSYFNGCSQGGRQGYMMAQKYPGLLDGILAVAPAIGLPGIVMGDFWPQLLMIESGTFMSNCGFNWFGQKVIEKCDMLDGVSDGVITDPEACQFDPSTLVAQKFECDGQEVEVTQTMADIVRKIQEGPKTPFGNLLWPGIPYGTSTQAIANIKVSPKGLRSPNPLGISSSWIQSILLKDPSFNISTITYETFLALWVQSAVEWSWLFDTGEPDLTRLRDSGAKMLSWHGINDDVIPYKGTVQYRERVELEMGGAKSVDEFYRLFLAPGVAHCGLGAGPVPNRPLDQLVDWVEKGEPPMTLDAQTSDAEGELVSRDLCRWPRKLKYMGIGDAKRASSWSCEGEEEFDELAGSAEGSGEFLGGLKARLMGLGLGLKVQG</sequence>
<evidence type="ECO:0000256" key="2">
    <source>
        <dbReference type="ARBA" id="ARBA00022487"/>
    </source>
</evidence>
<keyword evidence="4 8" id="KW-0732">Signal</keyword>
<evidence type="ECO:0000256" key="1">
    <source>
        <dbReference type="ARBA" id="ARBA00006249"/>
    </source>
</evidence>
<evidence type="ECO:0000256" key="8">
    <source>
        <dbReference type="RuleBase" id="RU361238"/>
    </source>
</evidence>
<dbReference type="PANTHER" id="PTHR33938">
    <property type="entry name" value="FERULOYL ESTERASE B-RELATED"/>
    <property type="match status" value="1"/>
</dbReference>
<evidence type="ECO:0000256" key="7">
    <source>
        <dbReference type="ARBA" id="ARBA00023157"/>
    </source>
</evidence>
<name>A0A6A6X312_9PLEO</name>
<dbReference type="Pfam" id="PF07519">
    <property type="entry name" value="Tannase"/>
    <property type="match status" value="1"/>
</dbReference>
<evidence type="ECO:0000256" key="5">
    <source>
        <dbReference type="ARBA" id="ARBA00022801"/>
    </source>
</evidence>
<keyword evidence="5 8" id="KW-0378">Hydrolase</keyword>
<keyword evidence="3" id="KW-0479">Metal-binding</keyword>
<protein>
    <recommendedName>
        <fullName evidence="8">Carboxylic ester hydrolase</fullName>
        <ecNumber evidence="8">3.1.1.-</ecNumber>
    </recommendedName>
</protein>
<keyword evidence="2" id="KW-0719">Serine esterase</keyword>
<dbReference type="PANTHER" id="PTHR33938:SF8">
    <property type="entry name" value="CARBOXYLIC ESTER HYDROLASE"/>
    <property type="match status" value="1"/>
</dbReference>
<dbReference type="InterPro" id="IPR011118">
    <property type="entry name" value="Tannase/feruloyl_esterase"/>
</dbReference>
<keyword evidence="10" id="KW-1185">Reference proteome</keyword>
<proteinExistence type="inferred from homology"/>
<evidence type="ECO:0000256" key="3">
    <source>
        <dbReference type="ARBA" id="ARBA00022723"/>
    </source>
</evidence>
<dbReference type="EC" id="3.1.1.-" evidence="8"/>
<organism evidence="9 10">
    <name type="scientific">Melanomma pulvis-pyrius CBS 109.77</name>
    <dbReference type="NCBI Taxonomy" id="1314802"/>
    <lineage>
        <taxon>Eukaryota</taxon>
        <taxon>Fungi</taxon>
        <taxon>Dikarya</taxon>
        <taxon>Ascomycota</taxon>
        <taxon>Pezizomycotina</taxon>
        <taxon>Dothideomycetes</taxon>
        <taxon>Pleosporomycetidae</taxon>
        <taxon>Pleosporales</taxon>
        <taxon>Melanommataceae</taxon>
        <taxon>Melanomma</taxon>
    </lineage>
</organism>
<dbReference type="InterPro" id="IPR029058">
    <property type="entry name" value="AB_hydrolase_fold"/>
</dbReference>
<dbReference type="AlphaFoldDB" id="A0A6A6X312"/>
<dbReference type="Proteomes" id="UP000799757">
    <property type="component" value="Unassembled WGS sequence"/>
</dbReference>
<comment type="similarity">
    <text evidence="1 8">Belongs to the tannase family.</text>
</comment>
<keyword evidence="7" id="KW-1015">Disulfide bond</keyword>
<evidence type="ECO:0000256" key="6">
    <source>
        <dbReference type="ARBA" id="ARBA00022837"/>
    </source>
</evidence>
<reference evidence="9" key="1">
    <citation type="journal article" date="2020" name="Stud. Mycol.">
        <title>101 Dothideomycetes genomes: a test case for predicting lifestyles and emergence of pathogens.</title>
        <authorList>
            <person name="Haridas S."/>
            <person name="Albert R."/>
            <person name="Binder M."/>
            <person name="Bloem J."/>
            <person name="Labutti K."/>
            <person name="Salamov A."/>
            <person name="Andreopoulos B."/>
            <person name="Baker S."/>
            <person name="Barry K."/>
            <person name="Bills G."/>
            <person name="Bluhm B."/>
            <person name="Cannon C."/>
            <person name="Castanera R."/>
            <person name="Culley D."/>
            <person name="Daum C."/>
            <person name="Ezra D."/>
            <person name="Gonzalez J."/>
            <person name="Henrissat B."/>
            <person name="Kuo A."/>
            <person name="Liang C."/>
            <person name="Lipzen A."/>
            <person name="Lutzoni F."/>
            <person name="Magnuson J."/>
            <person name="Mondo S."/>
            <person name="Nolan M."/>
            <person name="Ohm R."/>
            <person name="Pangilinan J."/>
            <person name="Park H.-J."/>
            <person name="Ramirez L."/>
            <person name="Alfaro M."/>
            <person name="Sun H."/>
            <person name="Tritt A."/>
            <person name="Yoshinaga Y."/>
            <person name="Zwiers L.-H."/>
            <person name="Turgeon B."/>
            <person name="Goodwin S."/>
            <person name="Spatafora J."/>
            <person name="Crous P."/>
            <person name="Grigoriev I."/>
        </authorList>
    </citation>
    <scope>NUCLEOTIDE SEQUENCE</scope>
    <source>
        <strain evidence="9">CBS 109.77</strain>
    </source>
</reference>
<dbReference type="OrthoDB" id="3039123at2759"/>